<evidence type="ECO:0000313" key="11">
    <source>
        <dbReference type="EMBL" id="CAF1428195.1"/>
    </source>
</evidence>
<evidence type="ECO:0000256" key="5">
    <source>
        <dbReference type="ARBA" id="ARBA00022676"/>
    </source>
</evidence>
<organism evidence="11 12">
    <name type="scientific">Adineta ricciae</name>
    <name type="common">Rotifer</name>
    <dbReference type="NCBI Taxonomy" id="249248"/>
    <lineage>
        <taxon>Eukaryota</taxon>
        <taxon>Metazoa</taxon>
        <taxon>Spiralia</taxon>
        <taxon>Gnathifera</taxon>
        <taxon>Rotifera</taxon>
        <taxon>Eurotatoria</taxon>
        <taxon>Bdelloidea</taxon>
        <taxon>Adinetida</taxon>
        <taxon>Adinetidae</taxon>
        <taxon>Adineta</taxon>
    </lineage>
</organism>
<dbReference type="InterPro" id="IPR050999">
    <property type="entry name" value="ADP-ribosyltransferase_ARG"/>
</dbReference>
<protein>
    <recommendedName>
        <fullName evidence="10">NAD(P)(+)--arginine ADP-ribosyltransferase</fullName>
        <ecNumber evidence="10">2.4.2.31</ecNumber>
    </recommendedName>
    <alternativeName>
        <fullName evidence="10">Mono(ADP-ribosyl)transferase</fullName>
    </alternativeName>
</protein>
<evidence type="ECO:0000256" key="7">
    <source>
        <dbReference type="ARBA" id="ARBA00022695"/>
    </source>
</evidence>
<evidence type="ECO:0000256" key="9">
    <source>
        <dbReference type="ARBA" id="ARBA00047597"/>
    </source>
</evidence>
<gene>
    <name evidence="11" type="ORF">XAT740_LOCUS35624</name>
</gene>
<dbReference type="Proteomes" id="UP000663828">
    <property type="component" value="Unassembled WGS sequence"/>
</dbReference>
<comment type="subcellular location">
    <subcellularLocation>
        <location evidence="1">Secreted</location>
    </subcellularLocation>
</comment>
<keyword evidence="10" id="KW-0521">NADP</keyword>
<dbReference type="GO" id="GO:0005576">
    <property type="term" value="C:extracellular region"/>
    <property type="evidence" value="ECO:0007669"/>
    <property type="project" value="UniProtKB-SubCell"/>
</dbReference>
<keyword evidence="6 10" id="KW-0808">Transferase</keyword>
<keyword evidence="12" id="KW-1185">Reference proteome</keyword>
<dbReference type="GO" id="GO:0106274">
    <property type="term" value="F:NAD+-protein-arginine ADP-ribosyltransferase activity"/>
    <property type="evidence" value="ECO:0007669"/>
    <property type="project" value="UniProtKB-EC"/>
</dbReference>
<comment type="catalytic activity">
    <reaction evidence="9 10">
        <text>L-arginyl-[protein] + NAD(+) = N(omega)-(ADP-D-ribosyl)-L-arginyl-[protein] + nicotinamide + H(+)</text>
        <dbReference type="Rhea" id="RHEA:19149"/>
        <dbReference type="Rhea" id="RHEA-COMP:10532"/>
        <dbReference type="Rhea" id="RHEA-COMP:15087"/>
        <dbReference type="ChEBI" id="CHEBI:15378"/>
        <dbReference type="ChEBI" id="CHEBI:17154"/>
        <dbReference type="ChEBI" id="CHEBI:29965"/>
        <dbReference type="ChEBI" id="CHEBI:57540"/>
        <dbReference type="ChEBI" id="CHEBI:142554"/>
        <dbReference type="EC" id="2.4.2.31"/>
    </reaction>
</comment>
<evidence type="ECO:0000256" key="8">
    <source>
        <dbReference type="ARBA" id="ARBA00023026"/>
    </source>
</evidence>
<evidence type="ECO:0000256" key="4">
    <source>
        <dbReference type="ARBA" id="ARBA00022656"/>
    </source>
</evidence>
<keyword evidence="3" id="KW-0964">Secreted</keyword>
<dbReference type="GO" id="GO:0016779">
    <property type="term" value="F:nucleotidyltransferase activity"/>
    <property type="evidence" value="ECO:0007669"/>
    <property type="project" value="UniProtKB-KW"/>
</dbReference>
<comment type="caution">
    <text evidence="11">The sequence shown here is derived from an EMBL/GenBank/DDBJ whole genome shotgun (WGS) entry which is preliminary data.</text>
</comment>
<reference evidence="11" key="1">
    <citation type="submission" date="2021-02" db="EMBL/GenBank/DDBJ databases">
        <authorList>
            <person name="Nowell W R."/>
        </authorList>
    </citation>
    <scope>NUCLEOTIDE SEQUENCE</scope>
</reference>
<dbReference type="Pfam" id="PF01129">
    <property type="entry name" value="ART"/>
    <property type="match status" value="1"/>
</dbReference>
<evidence type="ECO:0000256" key="3">
    <source>
        <dbReference type="ARBA" id="ARBA00022525"/>
    </source>
</evidence>
<dbReference type="InterPro" id="IPR000768">
    <property type="entry name" value="ART"/>
</dbReference>
<evidence type="ECO:0000256" key="10">
    <source>
        <dbReference type="RuleBase" id="RU361228"/>
    </source>
</evidence>
<evidence type="ECO:0000256" key="2">
    <source>
        <dbReference type="ARBA" id="ARBA00009558"/>
    </source>
</evidence>
<dbReference type="PANTHER" id="PTHR10339:SF25">
    <property type="entry name" value="SECRETED EXOENZYME S"/>
    <property type="match status" value="1"/>
</dbReference>
<dbReference type="SUPFAM" id="SSF56399">
    <property type="entry name" value="ADP-ribosylation"/>
    <property type="match status" value="1"/>
</dbReference>
<comment type="similarity">
    <text evidence="2 10">Belongs to the Arg-specific ADP-ribosyltransferase family.</text>
</comment>
<keyword evidence="5 10" id="KW-0328">Glycosyltransferase</keyword>
<dbReference type="GO" id="GO:0003950">
    <property type="term" value="F:NAD+ poly-ADP-ribosyltransferase activity"/>
    <property type="evidence" value="ECO:0007669"/>
    <property type="project" value="TreeGrafter"/>
</dbReference>
<dbReference type="GO" id="GO:0090729">
    <property type="term" value="F:toxin activity"/>
    <property type="evidence" value="ECO:0007669"/>
    <property type="project" value="UniProtKB-KW"/>
</dbReference>
<dbReference type="PROSITE" id="PS51996">
    <property type="entry name" value="TR_MART"/>
    <property type="match status" value="1"/>
</dbReference>
<evidence type="ECO:0000256" key="1">
    <source>
        <dbReference type="ARBA" id="ARBA00004613"/>
    </source>
</evidence>
<name>A0A815MQV8_ADIRI</name>
<keyword evidence="10" id="KW-0520">NAD</keyword>
<evidence type="ECO:0000256" key="6">
    <source>
        <dbReference type="ARBA" id="ARBA00022679"/>
    </source>
</evidence>
<keyword evidence="8" id="KW-0843">Virulence</keyword>
<dbReference type="EMBL" id="CAJNOR010003587">
    <property type="protein sequence ID" value="CAF1428195.1"/>
    <property type="molecule type" value="Genomic_DNA"/>
</dbReference>
<dbReference type="Gene3D" id="3.90.176.10">
    <property type="entry name" value="Toxin ADP-ribosyltransferase, Chain A, domain 1"/>
    <property type="match status" value="1"/>
</dbReference>
<keyword evidence="7" id="KW-0548">Nucleotidyltransferase</keyword>
<sequence>MFNLREDRFFIEIPFVSQKQFYDSEFLKHYDQTERRPEKYAVINSLKSLPFNYGNAHLVHKAIVDEPEEHDVIRTYTSDLKYGAQSFYAFVNRQLANDAGHILVKLMPLIRRATSQINYKPPPNDCVVYRCMELTNKQKEHFKTNTVFRFPGFTSTSKSKAAAKKFGLVLFEIHIPAGCKQVRNIAAVSHFENEEEYLFSPYSLFKVTGRTSECIILKAIDNKSKIGLNDPPPADKPTFLYKPSILPVDEPKLTDAAKPTPKPKKVKSSACVIL</sequence>
<dbReference type="PANTHER" id="PTHR10339">
    <property type="entry name" value="ADP-RIBOSYLTRANSFERASE"/>
    <property type="match status" value="1"/>
</dbReference>
<proteinExistence type="inferred from homology"/>
<keyword evidence="4" id="KW-0800">Toxin</keyword>
<evidence type="ECO:0000313" key="12">
    <source>
        <dbReference type="Proteomes" id="UP000663828"/>
    </source>
</evidence>
<dbReference type="EC" id="2.4.2.31" evidence="10"/>
<dbReference type="AlphaFoldDB" id="A0A815MQV8"/>
<accession>A0A815MQV8</accession>